<dbReference type="RefSeq" id="WP_111541492.1">
    <property type="nucleotide sequence ID" value="NZ_QKYV01000006.1"/>
</dbReference>
<name>A0A2W7IKJ6_9FLAO</name>
<accession>A0A2W7IKJ6</accession>
<evidence type="ECO:0000313" key="2">
    <source>
        <dbReference type="Proteomes" id="UP000249542"/>
    </source>
</evidence>
<dbReference type="AlphaFoldDB" id="A0A2W7IKJ6"/>
<evidence type="ECO:0000313" key="1">
    <source>
        <dbReference type="EMBL" id="PZW39063.1"/>
    </source>
</evidence>
<proteinExistence type="predicted"/>
<reference evidence="1 2" key="1">
    <citation type="submission" date="2018-06" db="EMBL/GenBank/DDBJ databases">
        <title>Genomic Encyclopedia of Archaeal and Bacterial Type Strains, Phase II (KMG-II): from individual species to whole genera.</title>
        <authorList>
            <person name="Goeker M."/>
        </authorList>
    </citation>
    <scope>NUCLEOTIDE SEQUENCE [LARGE SCALE GENOMIC DNA]</scope>
    <source>
        <strain evidence="1 2">DSM 15361</strain>
    </source>
</reference>
<comment type="caution">
    <text evidence="1">The sequence shown here is derived from an EMBL/GenBank/DDBJ whole genome shotgun (WGS) entry which is preliminary data.</text>
</comment>
<gene>
    <name evidence="1" type="ORF">LX95_02203</name>
</gene>
<keyword evidence="1" id="KW-0808">Transferase</keyword>
<dbReference type="Gene3D" id="3.40.50.2000">
    <property type="entry name" value="Glycogen Phosphorylase B"/>
    <property type="match status" value="2"/>
</dbReference>
<protein>
    <submittedName>
        <fullName evidence="1">Glycosyltransferase involved in cell wall biosynthesis</fullName>
    </submittedName>
</protein>
<dbReference type="PANTHER" id="PTHR12526">
    <property type="entry name" value="GLYCOSYLTRANSFERASE"/>
    <property type="match status" value="1"/>
</dbReference>
<dbReference type="SUPFAM" id="SSF53756">
    <property type="entry name" value="UDP-Glycosyltransferase/glycogen phosphorylase"/>
    <property type="match status" value="1"/>
</dbReference>
<keyword evidence="2" id="KW-1185">Reference proteome</keyword>
<dbReference type="Pfam" id="PF13692">
    <property type="entry name" value="Glyco_trans_1_4"/>
    <property type="match status" value="1"/>
</dbReference>
<dbReference type="Proteomes" id="UP000249542">
    <property type="component" value="Unassembled WGS sequence"/>
</dbReference>
<dbReference type="CDD" id="cd03801">
    <property type="entry name" value="GT4_PimA-like"/>
    <property type="match status" value="1"/>
</dbReference>
<sequence>MKKIIVHHRSSHHAHYSGYARLIDFLDDPDVVQGETKLPYRFAKWLGEMSTTKAGLYDSQSVQKEMELFFHLKKSSRKEKTIVHYLNGERDIRYLLKYKKENKQLKFCATFHKPPEVLRKIIKETSYLKKLDGAICVGENQVDFLKDWLGIEHVNYIPHGIDTRFFHPLNKEKHSKNMLFVGQHLRDFEMLNTTLPIILAEDKDASIDIILKKEYKEKIKLPNSNRIRIHSGIVDNQLRTFYQKATFLYLPLLDSTACNSILEALACGLPVLTSNVGGNQAYLNNRGGFLLSDKDEFIQLALNLLEDSDRCDLLSEEARLQALKYDWKNIATNINSFYKKINY</sequence>
<dbReference type="GO" id="GO:0016740">
    <property type="term" value="F:transferase activity"/>
    <property type="evidence" value="ECO:0007669"/>
    <property type="project" value="UniProtKB-KW"/>
</dbReference>
<dbReference type="EMBL" id="QKYV01000006">
    <property type="protein sequence ID" value="PZW39063.1"/>
    <property type="molecule type" value="Genomic_DNA"/>
</dbReference>
<organism evidence="1 2">
    <name type="scientific">Mesonia algae</name>
    <dbReference type="NCBI Taxonomy" id="213248"/>
    <lineage>
        <taxon>Bacteria</taxon>
        <taxon>Pseudomonadati</taxon>
        <taxon>Bacteroidota</taxon>
        <taxon>Flavobacteriia</taxon>
        <taxon>Flavobacteriales</taxon>
        <taxon>Flavobacteriaceae</taxon>
        <taxon>Mesonia</taxon>
    </lineage>
</organism>